<keyword evidence="2" id="KW-1185">Reference proteome</keyword>
<accession>A0ABW0ESN8</accession>
<evidence type="ECO:0000313" key="1">
    <source>
        <dbReference type="EMBL" id="MFC5289216.1"/>
    </source>
</evidence>
<dbReference type="Proteomes" id="UP001596157">
    <property type="component" value="Unassembled WGS sequence"/>
</dbReference>
<reference evidence="2" key="1">
    <citation type="journal article" date="2019" name="Int. J. Syst. Evol. Microbiol.">
        <title>The Global Catalogue of Microorganisms (GCM) 10K type strain sequencing project: providing services to taxonomists for standard genome sequencing and annotation.</title>
        <authorList>
            <consortium name="The Broad Institute Genomics Platform"/>
            <consortium name="The Broad Institute Genome Sequencing Center for Infectious Disease"/>
            <person name="Wu L."/>
            <person name="Ma J."/>
        </authorList>
    </citation>
    <scope>NUCLEOTIDE SEQUENCE [LARGE SCALE GENOMIC DNA]</scope>
    <source>
        <strain evidence="2">CCUG 59778</strain>
    </source>
</reference>
<sequence length="69" mass="7686">MQIRELDQLLVDLLSHDHPEIAKVVPLDKQHSRVRVEFASGAVATITIREVSGPGVPNHHPYEIPESVI</sequence>
<evidence type="ECO:0000313" key="2">
    <source>
        <dbReference type="Proteomes" id="UP001596157"/>
    </source>
</evidence>
<gene>
    <name evidence="1" type="ORF">ACFPM7_19365</name>
</gene>
<dbReference type="RefSeq" id="WP_378249064.1">
    <property type="nucleotide sequence ID" value="NZ_JBHSKF010000010.1"/>
</dbReference>
<name>A0ABW0ESN8_9PSEU</name>
<proteinExistence type="predicted"/>
<protein>
    <submittedName>
        <fullName evidence="1">Uncharacterized protein</fullName>
    </submittedName>
</protein>
<organism evidence="1 2">
    <name type="scientific">Actinokineospora guangxiensis</name>
    <dbReference type="NCBI Taxonomy" id="1490288"/>
    <lineage>
        <taxon>Bacteria</taxon>
        <taxon>Bacillati</taxon>
        <taxon>Actinomycetota</taxon>
        <taxon>Actinomycetes</taxon>
        <taxon>Pseudonocardiales</taxon>
        <taxon>Pseudonocardiaceae</taxon>
        <taxon>Actinokineospora</taxon>
    </lineage>
</organism>
<comment type="caution">
    <text evidence="1">The sequence shown here is derived from an EMBL/GenBank/DDBJ whole genome shotgun (WGS) entry which is preliminary data.</text>
</comment>
<dbReference type="EMBL" id="JBHSKF010000010">
    <property type="protein sequence ID" value="MFC5289216.1"/>
    <property type="molecule type" value="Genomic_DNA"/>
</dbReference>